<dbReference type="Proteomes" id="UP001215151">
    <property type="component" value="Unassembled WGS sequence"/>
</dbReference>
<keyword evidence="7" id="KW-1185">Reference proteome</keyword>
<evidence type="ECO:0000256" key="3">
    <source>
        <dbReference type="ARBA" id="ARBA00022552"/>
    </source>
</evidence>
<evidence type="ECO:0000256" key="5">
    <source>
        <dbReference type="SAM" id="MobiDB-lite"/>
    </source>
</evidence>
<comment type="subcellular location">
    <subcellularLocation>
        <location evidence="1">Nucleus</location>
    </subcellularLocation>
</comment>
<name>A0AAD7TZH8_9APHY</name>
<protein>
    <recommendedName>
        <fullName evidence="8">Nop52-domain-containing protein</fullName>
    </recommendedName>
</protein>
<proteinExistence type="inferred from homology"/>
<dbReference type="GO" id="GO:0005634">
    <property type="term" value="C:nucleus"/>
    <property type="evidence" value="ECO:0007669"/>
    <property type="project" value="UniProtKB-SubCell"/>
</dbReference>
<dbReference type="PANTHER" id="PTHR13026:SF0">
    <property type="entry name" value="RIBOSOMAL RNA PROCESSING 1B"/>
    <property type="match status" value="1"/>
</dbReference>
<dbReference type="Pfam" id="PF05997">
    <property type="entry name" value="Nop52"/>
    <property type="match status" value="1"/>
</dbReference>
<dbReference type="EMBL" id="JAPEVG010000067">
    <property type="protein sequence ID" value="KAJ8488141.1"/>
    <property type="molecule type" value="Genomic_DNA"/>
</dbReference>
<accession>A0AAD7TZH8</accession>
<comment type="similarity">
    <text evidence="2">Belongs to the RRP1 family.</text>
</comment>
<evidence type="ECO:0000256" key="4">
    <source>
        <dbReference type="ARBA" id="ARBA00023242"/>
    </source>
</evidence>
<evidence type="ECO:0000313" key="6">
    <source>
        <dbReference type="EMBL" id="KAJ8488141.1"/>
    </source>
</evidence>
<evidence type="ECO:0000256" key="1">
    <source>
        <dbReference type="ARBA" id="ARBA00004123"/>
    </source>
</evidence>
<dbReference type="GO" id="GO:0030688">
    <property type="term" value="C:preribosome, small subunit precursor"/>
    <property type="evidence" value="ECO:0007669"/>
    <property type="project" value="InterPro"/>
</dbReference>
<dbReference type="PANTHER" id="PTHR13026">
    <property type="entry name" value="NNP-1 PROTEIN NOVEL NUCLEAR PROTEIN 1 NOP52"/>
    <property type="match status" value="1"/>
</dbReference>
<dbReference type="AlphaFoldDB" id="A0AAD7TZH8"/>
<sequence>MASESASSSGPPLGKYLASTDKKTRDKAIKSLAAFLSDPSRDVLPEAEMAKLWKGIFYCFWMSDKPLVQQALASEIAEILLSITKLSVSLEFLRGFWEATVREWNKIDRLRIDKYYMLVRRFVNASFRLLIRAEWDQAACDEYNSILTDRGGPLCPEDLKVPTSLAYHLADIYLEELDKALGNTPVSEPLPAPLSTLLMPFFNLAARTPTNTTYQRIQSALLDPLYSALGTVHDSDEPHSRKRPRLSTPSYPNLVANACTTEPKRGGAMSGTTLKKALLKKMFDVASEPDTRDANRRKLYALWKENMVDDDDDDDSHSHGVDAS</sequence>
<dbReference type="GO" id="GO:0006364">
    <property type="term" value="P:rRNA processing"/>
    <property type="evidence" value="ECO:0007669"/>
    <property type="project" value="UniProtKB-KW"/>
</dbReference>
<keyword evidence="4" id="KW-0539">Nucleus</keyword>
<reference evidence="6" key="1">
    <citation type="submission" date="2022-11" db="EMBL/GenBank/DDBJ databases">
        <title>Genome Sequence of Cubamyces cubensis.</title>
        <authorList>
            <person name="Buettner E."/>
        </authorList>
    </citation>
    <scope>NUCLEOTIDE SEQUENCE</scope>
    <source>
        <strain evidence="6">MPL-01</strain>
    </source>
</reference>
<evidence type="ECO:0000313" key="7">
    <source>
        <dbReference type="Proteomes" id="UP001215151"/>
    </source>
</evidence>
<evidence type="ECO:0000256" key="2">
    <source>
        <dbReference type="ARBA" id="ARBA00006374"/>
    </source>
</evidence>
<feature type="region of interest" description="Disordered" evidence="5">
    <location>
        <begin position="232"/>
        <end position="253"/>
    </location>
</feature>
<comment type="caution">
    <text evidence="6">The sequence shown here is derived from an EMBL/GenBank/DDBJ whole genome shotgun (WGS) entry which is preliminary data.</text>
</comment>
<keyword evidence="3" id="KW-0698">rRNA processing</keyword>
<gene>
    <name evidence="6" type="ORF">ONZ51_g3739</name>
</gene>
<dbReference type="InterPro" id="IPR010301">
    <property type="entry name" value="RRP1"/>
</dbReference>
<evidence type="ECO:0008006" key="8">
    <source>
        <dbReference type="Google" id="ProtNLM"/>
    </source>
</evidence>
<organism evidence="6 7">
    <name type="scientific">Trametes cubensis</name>
    <dbReference type="NCBI Taxonomy" id="1111947"/>
    <lineage>
        <taxon>Eukaryota</taxon>
        <taxon>Fungi</taxon>
        <taxon>Dikarya</taxon>
        <taxon>Basidiomycota</taxon>
        <taxon>Agaricomycotina</taxon>
        <taxon>Agaricomycetes</taxon>
        <taxon>Polyporales</taxon>
        <taxon>Polyporaceae</taxon>
        <taxon>Trametes</taxon>
    </lineage>
</organism>